<dbReference type="EMBL" id="CAJOBJ010162263">
    <property type="protein sequence ID" value="CAF4850593.1"/>
    <property type="molecule type" value="Genomic_DNA"/>
</dbReference>
<dbReference type="AlphaFoldDB" id="A0A8S3BNQ9"/>
<evidence type="ECO:0000313" key="1">
    <source>
        <dbReference type="EMBL" id="CAF4850593.1"/>
    </source>
</evidence>
<comment type="caution">
    <text evidence="1">The sequence shown here is derived from an EMBL/GenBank/DDBJ whole genome shotgun (WGS) entry which is preliminary data.</text>
</comment>
<organism evidence="1 2">
    <name type="scientific">Rotaria magnacalcarata</name>
    <dbReference type="NCBI Taxonomy" id="392030"/>
    <lineage>
        <taxon>Eukaryota</taxon>
        <taxon>Metazoa</taxon>
        <taxon>Spiralia</taxon>
        <taxon>Gnathifera</taxon>
        <taxon>Rotifera</taxon>
        <taxon>Eurotatoria</taxon>
        <taxon>Bdelloidea</taxon>
        <taxon>Philodinida</taxon>
        <taxon>Philodinidae</taxon>
        <taxon>Rotaria</taxon>
    </lineage>
</organism>
<feature type="non-terminal residue" evidence="1">
    <location>
        <position position="80"/>
    </location>
</feature>
<proteinExistence type="predicted"/>
<gene>
    <name evidence="1" type="ORF">GIL414_LOCUS49380</name>
</gene>
<protein>
    <submittedName>
        <fullName evidence="1">Uncharacterized protein</fullName>
    </submittedName>
</protein>
<dbReference type="Proteomes" id="UP000681720">
    <property type="component" value="Unassembled WGS sequence"/>
</dbReference>
<feature type="non-terminal residue" evidence="1">
    <location>
        <position position="1"/>
    </location>
</feature>
<evidence type="ECO:0000313" key="2">
    <source>
        <dbReference type="Proteomes" id="UP000681720"/>
    </source>
</evidence>
<name>A0A8S3BNQ9_9BILA</name>
<reference evidence="1" key="1">
    <citation type="submission" date="2021-02" db="EMBL/GenBank/DDBJ databases">
        <authorList>
            <person name="Nowell W R."/>
        </authorList>
    </citation>
    <scope>NUCLEOTIDE SEQUENCE</scope>
</reference>
<accession>A0A8S3BNQ9</accession>
<sequence>VDSALQTLLDADLLIRFATSPSLSDQHDLSTNRTLLFIAQTLQSTITTMAVHSSRRDLINTNMSNLLGVCPFEQPCIRDA</sequence>